<keyword evidence="2" id="KW-1185">Reference proteome</keyword>
<dbReference type="EMBL" id="CADIKM010000008">
    <property type="protein sequence ID" value="CAB3786885.1"/>
    <property type="molecule type" value="Genomic_DNA"/>
</dbReference>
<proteinExistence type="predicted"/>
<sequence>MDVRDLAPALIAIADLLTAANQEINGEAAEVRVQVNATFKAGSFGIELVAAQQLMAQRCGCAVWKRRFA</sequence>
<gene>
    <name evidence="1" type="ORF">LMG28138_02315</name>
</gene>
<dbReference type="RefSeq" id="WP_175104893.1">
    <property type="nucleotide sequence ID" value="NZ_CADIKM010000008.1"/>
</dbReference>
<dbReference type="Proteomes" id="UP000494115">
    <property type="component" value="Unassembled WGS sequence"/>
</dbReference>
<protein>
    <submittedName>
        <fullName evidence="1">Uncharacterized protein</fullName>
    </submittedName>
</protein>
<evidence type="ECO:0000313" key="2">
    <source>
        <dbReference type="Proteomes" id="UP000494115"/>
    </source>
</evidence>
<accession>A0A6S7B3S9</accession>
<evidence type="ECO:0000313" key="1">
    <source>
        <dbReference type="EMBL" id="CAB3786885.1"/>
    </source>
</evidence>
<dbReference type="AlphaFoldDB" id="A0A6S7B3S9"/>
<name>A0A6S7B3S9_9BURK</name>
<organism evidence="1 2">
    <name type="scientific">Pararobbsia alpina</name>
    <dbReference type="NCBI Taxonomy" id="621374"/>
    <lineage>
        <taxon>Bacteria</taxon>
        <taxon>Pseudomonadati</taxon>
        <taxon>Pseudomonadota</taxon>
        <taxon>Betaproteobacteria</taxon>
        <taxon>Burkholderiales</taxon>
        <taxon>Burkholderiaceae</taxon>
        <taxon>Pararobbsia</taxon>
    </lineage>
</organism>
<reference evidence="1 2" key="1">
    <citation type="submission" date="2020-04" db="EMBL/GenBank/DDBJ databases">
        <authorList>
            <person name="De Canck E."/>
        </authorList>
    </citation>
    <scope>NUCLEOTIDE SEQUENCE [LARGE SCALE GENOMIC DNA]</scope>
    <source>
        <strain evidence="1 2">LMG 28138</strain>
    </source>
</reference>